<evidence type="ECO:0000256" key="1">
    <source>
        <dbReference type="SAM" id="MobiDB-lite"/>
    </source>
</evidence>
<evidence type="ECO:0000313" key="3">
    <source>
        <dbReference type="EMBL" id="CAB4596186.1"/>
    </source>
</evidence>
<feature type="domain" description="Hydantoinase B/oxoprolinase" evidence="2">
    <location>
        <begin position="2"/>
        <end position="99"/>
    </location>
</feature>
<protein>
    <submittedName>
        <fullName evidence="3">Unannotated protein</fullName>
    </submittedName>
</protein>
<name>A0A6J6G4I3_9ZZZZ</name>
<dbReference type="InterPro" id="IPR003692">
    <property type="entry name" value="Hydantoinase_B"/>
</dbReference>
<reference evidence="3" key="1">
    <citation type="submission" date="2020-05" db="EMBL/GenBank/DDBJ databases">
        <authorList>
            <person name="Chiriac C."/>
            <person name="Salcher M."/>
            <person name="Ghai R."/>
            <person name="Kavagutti S V."/>
        </authorList>
    </citation>
    <scope>NUCLEOTIDE SEQUENCE</scope>
</reference>
<gene>
    <name evidence="3" type="ORF">UFOPK1795_00882</name>
</gene>
<feature type="compositionally biased region" description="Basic and acidic residues" evidence="1">
    <location>
        <begin position="97"/>
        <end position="108"/>
    </location>
</feature>
<dbReference type="AlphaFoldDB" id="A0A6J6G4I3"/>
<accession>A0A6J6G4I3</accession>
<dbReference type="GO" id="GO:0003824">
    <property type="term" value="F:catalytic activity"/>
    <property type="evidence" value="ECO:0007669"/>
    <property type="project" value="InterPro"/>
</dbReference>
<feature type="region of interest" description="Disordered" evidence="1">
    <location>
        <begin position="89"/>
        <end position="108"/>
    </location>
</feature>
<dbReference type="EMBL" id="CAEZUG010000052">
    <property type="protein sequence ID" value="CAB4596186.1"/>
    <property type="molecule type" value="Genomic_DNA"/>
</dbReference>
<evidence type="ECO:0000259" key="2">
    <source>
        <dbReference type="Pfam" id="PF02538"/>
    </source>
</evidence>
<organism evidence="3">
    <name type="scientific">freshwater metagenome</name>
    <dbReference type="NCBI Taxonomy" id="449393"/>
    <lineage>
        <taxon>unclassified sequences</taxon>
        <taxon>metagenomes</taxon>
        <taxon>ecological metagenomes</taxon>
    </lineage>
</organism>
<sequence length="135" mass="14800">MFFERFEIAMDSAGAGKFRGGCGSIREIRFISPGEFLSVIKKTKTKPWALNGGLEPNPSQVITYPGTDKEQYVSTKRISVEINDRVIIKTAGGGGHGDPKKRDPERIKSDVLEGYVSAEKAMEIYGVNLGDGEMK</sequence>
<proteinExistence type="predicted"/>
<dbReference type="Pfam" id="PF02538">
    <property type="entry name" value="Hydantoinase_B"/>
    <property type="match status" value="1"/>
</dbReference>